<dbReference type="CDD" id="cd00531">
    <property type="entry name" value="NTF2_like"/>
    <property type="match status" value="1"/>
</dbReference>
<dbReference type="Pfam" id="PF13577">
    <property type="entry name" value="SnoaL_4"/>
    <property type="match status" value="1"/>
</dbReference>
<dbReference type="PROSITE" id="PS51318">
    <property type="entry name" value="TAT"/>
    <property type="match status" value="1"/>
</dbReference>
<reference evidence="4" key="1">
    <citation type="submission" date="2016-10" db="EMBL/GenBank/DDBJ databases">
        <authorList>
            <person name="Varghese N."/>
            <person name="Submissions S."/>
        </authorList>
    </citation>
    <scope>NUCLEOTIDE SEQUENCE [LARGE SCALE GENOMIC DNA]</scope>
    <source>
        <strain evidence="4">IBRC-M 10403</strain>
    </source>
</reference>
<evidence type="ECO:0000313" key="4">
    <source>
        <dbReference type="Proteomes" id="UP000199501"/>
    </source>
</evidence>
<dbReference type="InterPro" id="IPR006311">
    <property type="entry name" value="TAT_signal"/>
</dbReference>
<dbReference type="AlphaFoldDB" id="A0A1G6QGH3"/>
<dbReference type="SUPFAM" id="SSF54427">
    <property type="entry name" value="NTF2-like"/>
    <property type="match status" value="1"/>
</dbReference>
<accession>A0A1G6QGH3</accession>
<evidence type="ECO:0000313" key="3">
    <source>
        <dbReference type="EMBL" id="SDC90755.1"/>
    </source>
</evidence>
<dbReference type="EMBL" id="FMZZ01000005">
    <property type="protein sequence ID" value="SDC90755.1"/>
    <property type="molecule type" value="Genomic_DNA"/>
</dbReference>
<dbReference type="InterPro" id="IPR032710">
    <property type="entry name" value="NTF2-like_dom_sf"/>
</dbReference>
<feature type="signal peptide" evidence="1">
    <location>
        <begin position="1"/>
        <end position="29"/>
    </location>
</feature>
<dbReference type="STRING" id="1271860.SAMN05216174_105245"/>
<feature type="domain" description="SnoaL-like" evidence="2">
    <location>
        <begin position="46"/>
        <end position="159"/>
    </location>
</feature>
<evidence type="ECO:0000256" key="1">
    <source>
        <dbReference type="SAM" id="SignalP"/>
    </source>
</evidence>
<keyword evidence="4" id="KW-1185">Reference proteome</keyword>
<dbReference type="Proteomes" id="UP000199501">
    <property type="component" value="Unassembled WGS sequence"/>
</dbReference>
<gene>
    <name evidence="3" type="ORF">SAMN05216174_105245</name>
</gene>
<keyword evidence="1" id="KW-0732">Signal</keyword>
<dbReference type="InterPro" id="IPR037401">
    <property type="entry name" value="SnoaL-like"/>
</dbReference>
<evidence type="ECO:0000259" key="2">
    <source>
        <dbReference type="Pfam" id="PF13577"/>
    </source>
</evidence>
<name>A0A1G6QGH3_9PSEU</name>
<sequence length="180" mass="19109">MASRLTRRTALVTGAVTAASAAATGIAAADTESGPRADPVAVTIDMAVLFDRRQWDELRAVFTETVWVDYTGLVGGEPGAVLAADLVDGWRRGLGHLSATQHLLGNQRVRIRGAEALVTAEFQATHRVGPLAGGVLYTLGGRYDYRLALVGRGWRISAVTMTPVWESGDRTVIGLPVSPQ</sequence>
<feature type="chain" id="PRO_5011545725" evidence="1">
    <location>
        <begin position="30"/>
        <end position="180"/>
    </location>
</feature>
<dbReference type="Gene3D" id="3.10.450.50">
    <property type="match status" value="1"/>
</dbReference>
<proteinExistence type="predicted"/>
<dbReference type="RefSeq" id="WP_175482800.1">
    <property type="nucleotide sequence ID" value="NZ_FMZZ01000005.1"/>
</dbReference>
<organism evidence="3 4">
    <name type="scientific">Actinokineospora iranica</name>
    <dbReference type="NCBI Taxonomy" id="1271860"/>
    <lineage>
        <taxon>Bacteria</taxon>
        <taxon>Bacillati</taxon>
        <taxon>Actinomycetota</taxon>
        <taxon>Actinomycetes</taxon>
        <taxon>Pseudonocardiales</taxon>
        <taxon>Pseudonocardiaceae</taxon>
        <taxon>Actinokineospora</taxon>
    </lineage>
</organism>
<protein>
    <submittedName>
        <fullName evidence="3">SnoaL-like domain-containing protein</fullName>
    </submittedName>
</protein>